<keyword evidence="12" id="KW-1185">Reference proteome</keyword>
<dbReference type="PANTHER" id="PTHR28259">
    <property type="entry name" value="FLUORIDE EXPORT PROTEIN 1-RELATED"/>
    <property type="match status" value="1"/>
</dbReference>
<dbReference type="EMBL" id="FWFG01000060">
    <property type="protein sequence ID" value="SLM91521.1"/>
    <property type="molecule type" value="Genomic_DNA"/>
</dbReference>
<evidence type="ECO:0000256" key="4">
    <source>
        <dbReference type="ARBA" id="ARBA00022989"/>
    </source>
</evidence>
<comment type="activity regulation">
    <text evidence="10">Na(+) is not transported, but it plays an essential structural role and its presence is essential for fluoride channel function.</text>
</comment>
<evidence type="ECO:0000256" key="3">
    <source>
        <dbReference type="ARBA" id="ARBA00022692"/>
    </source>
</evidence>
<dbReference type="RefSeq" id="WP_234991986.1">
    <property type="nucleotide sequence ID" value="NZ_FWFG01000060.1"/>
</dbReference>
<reference evidence="11 12" key="1">
    <citation type="submission" date="2017-02" db="EMBL/GenBank/DDBJ databases">
        <authorList>
            <person name="Peterson S.W."/>
        </authorList>
    </citation>
    <scope>NUCLEOTIDE SEQUENCE [LARGE SCALE GENOMIC DNA]</scope>
    <source>
        <strain evidence="11 12">CIP104813</strain>
    </source>
</reference>
<dbReference type="Proteomes" id="UP000195981">
    <property type="component" value="Unassembled WGS sequence"/>
</dbReference>
<feature type="transmembrane region" description="Helical" evidence="10">
    <location>
        <begin position="111"/>
        <end position="135"/>
    </location>
</feature>
<evidence type="ECO:0000256" key="5">
    <source>
        <dbReference type="ARBA" id="ARBA00023136"/>
    </source>
</evidence>
<evidence type="ECO:0000313" key="11">
    <source>
        <dbReference type="EMBL" id="SLM91521.1"/>
    </source>
</evidence>
<name>A0A1X6WZT9_9MICO</name>
<protein>
    <recommendedName>
        <fullName evidence="10">Fluoride-specific ion channel FluC</fullName>
    </recommendedName>
</protein>
<organism evidence="11 12">
    <name type="scientific">Brachybacterium nesterenkovii</name>
    <dbReference type="NCBI Taxonomy" id="47847"/>
    <lineage>
        <taxon>Bacteria</taxon>
        <taxon>Bacillati</taxon>
        <taxon>Actinomycetota</taxon>
        <taxon>Actinomycetes</taxon>
        <taxon>Micrococcales</taxon>
        <taxon>Dermabacteraceae</taxon>
        <taxon>Brachybacterium</taxon>
    </lineage>
</organism>
<comment type="catalytic activity">
    <reaction evidence="8">
        <text>fluoride(in) = fluoride(out)</text>
        <dbReference type="Rhea" id="RHEA:76159"/>
        <dbReference type="ChEBI" id="CHEBI:17051"/>
    </reaction>
    <physiologicalReaction direction="left-to-right" evidence="8">
        <dbReference type="Rhea" id="RHEA:76160"/>
    </physiologicalReaction>
</comment>
<dbReference type="GO" id="GO:0062054">
    <property type="term" value="F:fluoride channel activity"/>
    <property type="evidence" value="ECO:0007669"/>
    <property type="project" value="UniProtKB-UniRule"/>
</dbReference>
<comment type="function">
    <text evidence="9 10">Fluoride-specific ion channel. Important for reducing fluoride concentration in the cell, thus reducing its toxicity.</text>
</comment>
<comment type="subcellular location">
    <subcellularLocation>
        <location evidence="1 10">Cell membrane</location>
        <topology evidence="1 10">Multi-pass membrane protein</topology>
    </subcellularLocation>
</comment>
<accession>A0A1X6WZT9</accession>
<keyword evidence="10" id="KW-0813">Transport</keyword>
<feature type="transmembrane region" description="Helical" evidence="10">
    <location>
        <begin position="82"/>
        <end position="99"/>
    </location>
</feature>
<dbReference type="AlphaFoldDB" id="A0A1X6WZT9"/>
<evidence type="ECO:0000256" key="7">
    <source>
        <dbReference type="ARBA" id="ARBA00035120"/>
    </source>
</evidence>
<keyword evidence="10" id="KW-0915">Sodium</keyword>
<comment type="similarity">
    <text evidence="7 10">Belongs to the fluoride channel Fluc/FEX (TC 1.A.43) family.</text>
</comment>
<feature type="binding site" evidence="10">
    <location>
        <position position="122"/>
    </location>
    <ligand>
        <name>Na(+)</name>
        <dbReference type="ChEBI" id="CHEBI:29101"/>
        <note>structural</note>
    </ligand>
</feature>
<evidence type="ECO:0000313" key="12">
    <source>
        <dbReference type="Proteomes" id="UP000195981"/>
    </source>
</evidence>
<feature type="binding site" evidence="10">
    <location>
        <position position="119"/>
    </location>
    <ligand>
        <name>Na(+)</name>
        <dbReference type="ChEBI" id="CHEBI:29101"/>
        <note>structural</note>
    </ligand>
</feature>
<keyword evidence="4 10" id="KW-1133">Transmembrane helix</keyword>
<keyword evidence="5 10" id="KW-0472">Membrane</keyword>
<feature type="transmembrane region" description="Helical" evidence="10">
    <location>
        <begin position="44"/>
        <end position="62"/>
    </location>
</feature>
<evidence type="ECO:0000256" key="8">
    <source>
        <dbReference type="ARBA" id="ARBA00035585"/>
    </source>
</evidence>
<gene>
    <name evidence="10" type="primary">fluC</name>
    <name evidence="10" type="synonym">crcB</name>
    <name evidence="11" type="ORF">FM110_06670</name>
</gene>
<dbReference type="Pfam" id="PF02537">
    <property type="entry name" value="CRCB"/>
    <property type="match status" value="1"/>
</dbReference>
<feature type="transmembrane region" description="Helical" evidence="10">
    <location>
        <begin position="147"/>
        <end position="168"/>
    </location>
</feature>
<evidence type="ECO:0000256" key="1">
    <source>
        <dbReference type="ARBA" id="ARBA00004651"/>
    </source>
</evidence>
<keyword evidence="6 10" id="KW-0407">Ion channel</keyword>
<dbReference type="PANTHER" id="PTHR28259:SF1">
    <property type="entry name" value="FLUORIDE EXPORT PROTEIN 1-RELATED"/>
    <property type="match status" value="1"/>
</dbReference>
<keyword evidence="3 10" id="KW-0812">Transmembrane</keyword>
<dbReference type="GO" id="GO:0140114">
    <property type="term" value="P:cellular detoxification of fluoride"/>
    <property type="evidence" value="ECO:0007669"/>
    <property type="project" value="UniProtKB-UniRule"/>
</dbReference>
<evidence type="ECO:0000256" key="9">
    <source>
        <dbReference type="ARBA" id="ARBA00049940"/>
    </source>
</evidence>
<sequence length="172" mass="17825">MTTAPLPRRDDPRMHTVEMAAVSGDLEDHEILTSVRPGPSTRETALLVAAGGALGATLRYLLELAAPTIATPTLVDIPWSTWTANVLGCLLMGVIAGYLESGGRAPAWARPFLATGLCGGFTTMSTLVLQVSAMIGADFPLIALEYGLGSAVLALLALVVGLLAGRILGKRS</sequence>
<dbReference type="HAMAP" id="MF_00454">
    <property type="entry name" value="FluC"/>
    <property type="match status" value="1"/>
</dbReference>
<dbReference type="GO" id="GO:0046872">
    <property type="term" value="F:metal ion binding"/>
    <property type="evidence" value="ECO:0007669"/>
    <property type="project" value="UniProtKB-KW"/>
</dbReference>
<dbReference type="GO" id="GO:0005886">
    <property type="term" value="C:plasma membrane"/>
    <property type="evidence" value="ECO:0007669"/>
    <property type="project" value="UniProtKB-SubCell"/>
</dbReference>
<evidence type="ECO:0000256" key="2">
    <source>
        <dbReference type="ARBA" id="ARBA00022475"/>
    </source>
</evidence>
<evidence type="ECO:0000256" key="6">
    <source>
        <dbReference type="ARBA" id="ARBA00023303"/>
    </source>
</evidence>
<evidence type="ECO:0000256" key="10">
    <source>
        <dbReference type="HAMAP-Rule" id="MF_00454"/>
    </source>
</evidence>
<keyword evidence="2 10" id="KW-1003">Cell membrane</keyword>
<dbReference type="InterPro" id="IPR003691">
    <property type="entry name" value="FluC"/>
</dbReference>
<keyword evidence="10" id="KW-0479">Metal-binding</keyword>
<proteinExistence type="inferred from homology"/>
<keyword evidence="10" id="KW-0406">Ion transport</keyword>